<dbReference type="PANTHER" id="PTHR13833">
    <property type="match status" value="1"/>
</dbReference>
<keyword evidence="4" id="KW-1185">Reference proteome</keyword>
<dbReference type="Pfam" id="PF01436">
    <property type="entry name" value="NHL"/>
    <property type="match status" value="1"/>
</dbReference>
<keyword evidence="2" id="KW-1133">Transmembrane helix</keyword>
<gene>
    <name evidence="3" type="ORF">RJ641_002877</name>
</gene>
<comment type="caution">
    <text evidence="3">The sequence shown here is derived from an EMBL/GenBank/DDBJ whole genome shotgun (WGS) entry which is preliminary data.</text>
</comment>
<dbReference type="InterPro" id="IPR001258">
    <property type="entry name" value="NHL_repeat"/>
</dbReference>
<dbReference type="Proteomes" id="UP001370490">
    <property type="component" value="Unassembled WGS sequence"/>
</dbReference>
<feature type="non-terminal residue" evidence="3">
    <location>
        <position position="346"/>
    </location>
</feature>
<dbReference type="EMBL" id="JBAMMX010000011">
    <property type="protein sequence ID" value="KAK6931084.1"/>
    <property type="molecule type" value="Genomic_DNA"/>
</dbReference>
<sequence>MILVGWDRYVAANLILEEGYTVTTLIDGNKLNVNPHSILPFSKSQNFVLLDSLNSVFYALSFQNSQDGEIKKLSGKGEVGFSDGDLESAKFDKPKSFAVDDKGNVYVADWRNHAIRKIGLSGVTTIAGGYSRSAGHVDGPAQNASFSDDFELAFAPERCALLVSDHGNKLVRQINLKSGDCNNGSYSVSGSTSLWVLGLGISCLCGLLAGPGGFGALEFNRTWKYCLINLRRQSLILCFDIRNAVASSAFYVLMRRLALLSLSYISLMFRTYIVGSQTMHREVFADQLKDLLGFDGFSESSDPNKIVRQLEEEETRDNNLVDADDRINAMMQANLLGFMGESKKTN</sequence>
<keyword evidence="2" id="KW-0812">Transmembrane</keyword>
<evidence type="ECO:0000313" key="4">
    <source>
        <dbReference type="Proteomes" id="UP001370490"/>
    </source>
</evidence>
<organism evidence="3 4">
    <name type="scientific">Dillenia turbinata</name>
    <dbReference type="NCBI Taxonomy" id="194707"/>
    <lineage>
        <taxon>Eukaryota</taxon>
        <taxon>Viridiplantae</taxon>
        <taxon>Streptophyta</taxon>
        <taxon>Embryophyta</taxon>
        <taxon>Tracheophyta</taxon>
        <taxon>Spermatophyta</taxon>
        <taxon>Magnoliopsida</taxon>
        <taxon>eudicotyledons</taxon>
        <taxon>Gunneridae</taxon>
        <taxon>Pentapetalae</taxon>
        <taxon>Dilleniales</taxon>
        <taxon>Dilleniaceae</taxon>
        <taxon>Dillenia</taxon>
    </lineage>
</organism>
<evidence type="ECO:0000256" key="1">
    <source>
        <dbReference type="ARBA" id="ARBA00022737"/>
    </source>
</evidence>
<reference evidence="3 4" key="1">
    <citation type="submission" date="2023-12" db="EMBL/GenBank/DDBJ databases">
        <title>A high-quality genome assembly for Dillenia turbinata (Dilleniales).</title>
        <authorList>
            <person name="Chanderbali A."/>
        </authorList>
    </citation>
    <scope>NUCLEOTIDE SEQUENCE [LARGE SCALE GENOMIC DNA]</scope>
    <source>
        <strain evidence="3">LSX21</strain>
        <tissue evidence="3">Leaf</tissue>
    </source>
</reference>
<keyword evidence="1" id="KW-0677">Repeat</keyword>
<evidence type="ECO:0000256" key="2">
    <source>
        <dbReference type="SAM" id="Phobius"/>
    </source>
</evidence>
<dbReference type="PANTHER" id="PTHR13833:SF71">
    <property type="entry name" value="NHL DOMAIN-CONTAINING PROTEIN"/>
    <property type="match status" value="1"/>
</dbReference>
<feature type="transmembrane region" description="Helical" evidence="2">
    <location>
        <begin position="258"/>
        <end position="275"/>
    </location>
</feature>
<dbReference type="InterPro" id="IPR011042">
    <property type="entry name" value="6-blade_b-propeller_TolB-like"/>
</dbReference>
<protein>
    <submittedName>
        <fullName evidence="3">NHL repeat</fullName>
    </submittedName>
</protein>
<dbReference type="AlphaFoldDB" id="A0AAN8VG80"/>
<proteinExistence type="predicted"/>
<name>A0AAN8VG80_9MAGN</name>
<evidence type="ECO:0000313" key="3">
    <source>
        <dbReference type="EMBL" id="KAK6931084.1"/>
    </source>
</evidence>
<keyword evidence="2" id="KW-0472">Membrane</keyword>
<accession>A0AAN8VG80</accession>
<feature type="transmembrane region" description="Helical" evidence="2">
    <location>
        <begin position="194"/>
        <end position="214"/>
    </location>
</feature>
<dbReference type="Gene3D" id="2.120.10.30">
    <property type="entry name" value="TolB, C-terminal domain"/>
    <property type="match status" value="1"/>
</dbReference>
<dbReference type="SUPFAM" id="SSF101898">
    <property type="entry name" value="NHL repeat"/>
    <property type="match status" value="1"/>
</dbReference>